<name>A0A5A7P4T9_STRAF</name>
<dbReference type="EMBL" id="BKCP01002224">
    <property type="protein sequence ID" value="GER27749.1"/>
    <property type="molecule type" value="Genomic_DNA"/>
</dbReference>
<reference evidence="2" key="1">
    <citation type="journal article" date="2019" name="Curr. Biol.">
        <title>Genome Sequence of Striga asiatica Provides Insight into the Evolution of Plant Parasitism.</title>
        <authorList>
            <person name="Yoshida S."/>
            <person name="Kim S."/>
            <person name="Wafula E.K."/>
            <person name="Tanskanen J."/>
            <person name="Kim Y.M."/>
            <person name="Honaas L."/>
            <person name="Yang Z."/>
            <person name="Spallek T."/>
            <person name="Conn C.E."/>
            <person name="Ichihashi Y."/>
            <person name="Cheong K."/>
            <person name="Cui S."/>
            <person name="Der J.P."/>
            <person name="Gundlach H."/>
            <person name="Jiao Y."/>
            <person name="Hori C."/>
            <person name="Ishida J.K."/>
            <person name="Kasahara H."/>
            <person name="Kiba T."/>
            <person name="Kim M.S."/>
            <person name="Koo N."/>
            <person name="Laohavisit A."/>
            <person name="Lee Y.H."/>
            <person name="Lumba S."/>
            <person name="McCourt P."/>
            <person name="Mortimer J.C."/>
            <person name="Mutuku J.M."/>
            <person name="Nomura T."/>
            <person name="Sasaki-Sekimoto Y."/>
            <person name="Seto Y."/>
            <person name="Wang Y."/>
            <person name="Wakatake T."/>
            <person name="Sakakibara H."/>
            <person name="Demura T."/>
            <person name="Yamaguchi S."/>
            <person name="Yoneyama K."/>
            <person name="Manabe R.I."/>
            <person name="Nelson D.C."/>
            <person name="Schulman A.H."/>
            <person name="Timko M.P."/>
            <person name="dePamphilis C.W."/>
            <person name="Choi D."/>
            <person name="Shirasu K."/>
        </authorList>
    </citation>
    <scope>NUCLEOTIDE SEQUENCE [LARGE SCALE GENOMIC DNA]</scope>
    <source>
        <strain evidence="2">cv. UVA1</strain>
    </source>
</reference>
<sequence>MLTRGPLMSHPTKKQFGFKPKYFPFPQPESSTSDPEGREFKKAWTLGHLAKRVELKWGAIASYTRWTYFFSISGVAAWGLEGGGCFGVVLVAMGGKMGNSSVSFSSGMGGLNSSGDGTSKERHSEMPSYVERICYQRE</sequence>
<proteinExistence type="predicted"/>
<organism evidence="1 2">
    <name type="scientific">Striga asiatica</name>
    <name type="common">Asiatic witchweed</name>
    <name type="synonym">Buchnera asiatica</name>
    <dbReference type="NCBI Taxonomy" id="4170"/>
    <lineage>
        <taxon>Eukaryota</taxon>
        <taxon>Viridiplantae</taxon>
        <taxon>Streptophyta</taxon>
        <taxon>Embryophyta</taxon>
        <taxon>Tracheophyta</taxon>
        <taxon>Spermatophyta</taxon>
        <taxon>Magnoliopsida</taxon>
        <taxon>eudicotyledons</taxon>
        <taxon>Gunneridae</taxon>
        <taxon>Pentapetalae</taxon>
        <taxon>asterids</taxon>
        <taxon>lamiids</taxon>
        <taxon>Lamiales</taxon>
        <taxon>Orobanchaceae</taxon>
        <taxon>Buchnereae</taxon>
        <taxon>Striga</taxon>
    </lineage>
</organism>
<keyword evidence="2" id="KW-1185">Reference proteome</keyword>
<comment type="caution">
    <text evidence="1">The sequence shown here is derived from an EMBL/GenBank/DDBJ whole genome shotgun (WGS) entry which is preliminary data.</text>
</comment>
<evidence type="ECO:0000313" key="1">
    <source>
        <dbReference type="EMBL" id="GER27749.1"/>
    </source>
</evidence>
<keyword evidence="1" id="KW-0238">DNA-binding</keyword>
<keyword evidence="1" id="KW-0371">Homeobox</keyword>
<gene>
    <name evidence="1" type="ORF">STAS_03484</name>
</gene>
<dbReference type="GO" id="GO:0003677">
    <property type="term" value="F:DNA binding"/>
    <property type="evidence" value="ECO:0007669"/>
    <property type="project" value="UniProtKB-KW"/>
</dbReference>
<protein>
    <submittedName>
        <fullName evidence="1">Homeobox-leucine zipper protein 4</fullName>
    </submittedName>
</protein>
<dbReference type="Proteomes" id="UP000325081">
    <property type="component" value="Unassembled WGS sequence"/>
</dbReference>
<accession>A0A5A7P4T9</accession>
<evidence type="ECO:0000313" key="2">
    <source>
        <dbReference type="Proteomes" id="UP000325081"/>
    </source>
</evidence>
<dbReference type="AlphaFoldDB" id="A0A5A7P4T9"/>